<sequence>MNNSTRATWMAQPRFIKVNCTCILYAAPGQAPNFTDPIEQFLFFEGYQIPLEAFTHAVLPKVLKRKLGARVVPASDFERHVELPEAIFQKLHIEEKLALFMAPSASYRSILGEIIEQNILRTEQLRRNALNSKWCTEGECDAFVDETSLNGTGIHIYAVDLLQIIELGRRSLFSVSSVYAEFSIPVVQKEYCSHDCRKFYWESKRNCENDCQQRLRHDRIAVTAEMKARFQTFVRATAVSNLREKYRHFFVNH</sequence>
<dbReference type="AlphaFoldDB" id="A0AA36GB08"/>
<reference evidence="1" key="1">
    <citation type="submission" date="2023-06" db="EMBL/GenBank/DDBJ databases">
        <authorList>
            <person name="Delattre M."/>
        </authorList>
    </citation>
    <scope>NUCLEOTIDE SEQUENCE</scope>
    <source>
        <strain evidence="1">AF72</strain>
    </source>
</reference>
<evidence type="ECO:0000313" key="2">
    <source>
        <dbReference type="Proteomes" id="UP001177023"/>
    </source>
</evidence>
<feature type="non-terminal residue" evidence="1">
    <location>
        <position position="1"/>
    </location>
</feature>
<accession>A0AA36GB08</accession>
<evidence type="ECO:0000313" key="1">
    <source>
        <dbReference type="EMBL" id="CAJ0582061.1"/>
    </source>
</evidence>
<comment type="caution">
    <text evidence="1">The sequence shown here is derived from an EMBL/GenBank/DDBJ whole genome shotgun (WGS) entry which is preliminary data.</text>
</comment>
<name>A0AA36GB08_9BILA</name>
<gene>
    <name evidence="1" type="ORF">MSPICULIGERA_LOCUS20204</name>
</gene>
<protein>
    <submittedName>
        <fullName evidence="1">Uncharacterized protein</fullName>
    </submittedName>
</protein>
<keyword evidence="2" id="KW-1185">Reference proteome</keyword>
<dbReference type="EMBL" id="CATQJA010002664">
    <property type="protein sequence ID" value="CAJ0582061.1"/>
    <property type="molecule type" value="Genomic_DNA"/>
</dbReference>
<dbReference type="Proteomes" id="UP001177023">
    <property type="component" value="Unassembled WGS sequence"/>
</dbReference>
<proteinExistence type="predicted"/>
<organism evidence="1 2">
    <name type="scientific">Mesorhabditis spiculigera</name>
    <dbReference type="NCBI Taxonomy" id="96644"/>
    <lineage>
        <taxon>Eukaryota</taxon>
        <taxon>Metazoa</taxon>
        <taxon>Ecdysozoa</taxon>
        <taxon>Nematoda</taxon>
        <taxon>Chromadorea</taxon>
        <taxon>Rhabditida</taxon>
        <taxon>Rhabditina</taxon>
        <taxon>Rhabditomorpha</taxon>
        <taxon>Rhabditoidea</taxon>
        <taxon>Rhabditidae</taxon>
        <taxon>Mesorhabditinae</taxon>
        <taxon>Mesorhabditis</taxon>
    </lineage>
</organism>